<dbReference type="EMBL" id="CP014518">
    <property type="protein sequence ID" value="AMM34328.1"/>
    <property type="molecule type" value="Genomic_DNA"/>
</dbReference>
<evidence type="ECO:0000259" key="7">
    <source>
        <dbReference type="PROSITE" id="PS51462"/>
    </source>
</evidence>
<name>A0A127A4B6_9MICC</name>
<dbReference type="Proteomes" id="UP000070134">
    <property type="component" value="Chromosome"/>
</dbReference>
<protein>
    <submittedName>
        <fullName evidence="8">NUDIX hydrolase</fullName>
    </submittedName>
</protein>
<feature type="domain" description="Nudix hydrolase" evidence="7">
    <location>
        <begin position="5"/>
        <end position="159"/>
    </location>
</feature>
<comment type="cofactor">
    <cofactor evidence="1">
        <name>Mn(2+)</name>
        <dbReference type="ChEBI" id="CHEBI:29035"/>
    </cofactor>
</comment>
<keyword evidence="3" id="KW-0479">Metal-binding</keyword>
<proteinExistence type="predicted"/>
<keyword evidence="5" id="KW-0460">Magnesium</keyword>
<evidence type="ECO:0000256" key="4">
    <source>
        <dbReference type="ARBA" id="ARBA00022801"/>
    </source>
</evidence>
<comment type="cofactor">
    <cofactor evidence="2">
        <name>Mg(2+)</name>
        <dbReference type="ChEBI" id="CHEBI:18420"/>
    </cofactor>
</comment>
<dbReference type="AlphaFoldDB" id="A0A127A4B6"/>
<dbReference type="InterPro" id="IPR039121">
    <property type="entry name" value="NUDT19"/>
</dbReference>
<dbReference type="GO" id="GO:0046872">
    <property type="term" value="F:metal ion binding"/>
    <property type="evidence" value="ECO:0007669"/>
    <property type="project" value="UniProtKB-KW"/>
</dbReference>
<dbReference type="KEGG" id="satk:SA2016_3670"/>
<dbReference type="OrthoDB" id="7183442at2"/>
<dbReference type="CDD" id="cd18870">
    <property type="entry name" value="NUDIX_AcylCoAdiphos_Nudt19"/>
    <property type="match status" value="1"/>
</dbReference>
<dbReference type="InterPro" id="IPR000086">
    <property type="entry name" value="NUDIX_hydrolase_dom"/>
</dbReference>
<dbReference type="PANTHER" id="PTHR12318">
    <property type="entry name" value="TESTOSTERONE-REGULATED PROTEIN RP2"/>
    <property type="match status" value="1"/>
</dbReference>
<dbReference type="RefSeq" id="WP_066500872.1">
    <property type="nucleotide sequence ID" value="NZ_BJMO01000024.1"/>
</dbReference>
<sequence>MESPIVGRAATVVVVRDAEAGLEVLLLERPVAGSFGGAWAFPGGRVDPEDSHPDDPEEHAVHDEAFSAAPAAVRRAAVRETREETGLLLAESHLVELSRWVPPARAPKRLTTWFFLARDPGGEMLLSADEHVDSAWLRPAVALERHAAGEMVLFPPTWLTLHGLAGAGSVEDALGSAPRPAAHFASYQLLDADGRIEAVLWAGDAQYGDPAAAGSGRHRLTISRLPWVYERT</sequence>
<dbReference type="PANTHER" id="PTHR12318:SF0">
    <property type="entry name" value="ACYL-COENZYME A DIPHOSPHATASE NUDT19"/>
    <property type="match status" value="1"/>
</dbReference>
<evidence type="ECO:0000256" key="3">
    <source>
        <dbReference type="ARBA" id="ARBA00022723"/>
    </source>
</evidence>
<dbReference type="PROSITE" id="PS51462">
    <property type="entry name" value="NUDIX"/>
    <property type="match status" value="1"/>
</dbReference>
<accession>A0A127A4B6</accession>
<evidence type="ECO:0000256" key="2">
    <source>
        <dbReference type="ARBA" id="ARBA00001946"/>
    </source>
</evidence>
<gene>
    <name evidence="8" type="ORF">SA2016_3670</name>
</gene>
<evidence type="ECO:0000256" key="1">
    <source>
        <dbReference type="ARBA" id="ARBA00001936"/>
    </source>
</evidence>
<evidence type="ECO:0000313" key="8">
    <source>
        <dbReference type="EMBL" id="AMM34328.1"/>
    </source>
</evidence>
<dbReference type="STRING" id="37927.SA2016_3670"/>
<organism evidence="8 9">
    <name type="scientific">Sinomonas atrocyanea</name>
    <dbReference type="NCBI Taxonomy" id="37927"/>
    <lineage>
        <taxon>Bacteria</taxon>
        <taxon>Bacillati</taxon>
        <taxon>Actinomycetota</taxon>
        <taxon>Actinomycetes</taxon>
        <taxon>Micrococcales</taxon>
        <taxon>Micrococcaceae</taxon>
        <taxon>Sinomonas</taxon>
    </lineage>
</organism>
<keyword evidence="4 8" id="KW-0378">Hydrolase</keyword>
<evidence type="ECO:0000313" key="9">
    <source>
        <dbReference type="Proteomes" id="UP000070134"/>
    </source>
</evidence>
<dbReference type="SUPFAM" id="SSF55811">
    <property type="entry name" value="Nudix"/>
    <property type="match status" value="1"/>
</dbReference>
<evidence type="ECO:0000256" key="5">
    <source>
        <dbReference type="ARBA" id="ARBA00022842"/>
    </source>
</evidence>
<keyword evidence="9" id="KW-1185">Reference proteome</keyword>
<evidence type="ECO:0000256" key="6">
    <source>
        <dbReference type="ARBA" id="ARBA00023211"/>
    </source>
</evidence>
<dbReference type="Pfam" id="PF00293">
    <property type="entry name" value="NUDIX"/>
    <property type="match status" value="1"/>
</dbReference>
<dbReference type="GO" id="GO:0016818">
    <property type="term" value="F:hydrolase activity, acting on acid anhydrides, in phosphorus-containing anhydrides"/>
    <property type="evidence" value="ECO:0007669"/>
    <property type="project" value="InterPro"/>
</dbReference>
<reference evidence="8 9" key="1">
    <citation type="submission" date="2016-02" db="EMBL/GenBank/DDBJ databases">
        <title>Complete genome of Sinomonas atrocyanea KCTC 3377.</title>
        <authorList>
            <person name="Kim K.M."/>
        </authorList>
    </citation>
    <scope>NUCLEOTIDE SEQUENCE [LARGE SCALE GENOMIC DNA]</scope>
    <source>
        <strain evidence="8 9">KCTC 3377</strain>
    </source>
</reference>
<dbReference type="PATRIC" id="fig|37927.3.peg.3764"/>
<dbReference type="Gene3D" id="3.90.79.10">
    <property type="entry name" value="Nucleoside Triphosphate Pyrophosphohydrolase"/>
    <property type="match status" value="2"/>
</dbReference>
<dbReference type="InterPro" id="IPR015797">
    <property type="entry name" value="NUDIX_hydrolase-like_dom_sf"/>
</dbReference>
<keyword evidence="6" id="KW-0464">Manganese</keyword>